<evidence type="ECO:0000256" key="2">
    <source>
        <dbReference type="ARBA" id="ARBA00007639"/>
    </source>
</evidence>
<reference evidence="5 6" key="1">
    <citation type="submission" date="2023-03" db="EMBL/GenBank/DDBJ databases">
        <authorList>
            <person name="Kaur S."/>
            <person name="Espinosa-Saiz D."/>
            <person name="Velazquez E."/>
            <person name="Menendez E."/>
            <person name="diCenzo G.C."/>
        </authorList>
    </citation>
    <scope>NUCLEOTIDE SEQUENCE [LARGE SCALE GENOMIC DNA]</scope>
    <source>
        <strain evidence="5 6">LMG 27395</strain>
    </source>
</reference>
<dbReference type="EMBL" id="CP120370">
    <property type="protein sequence ID" value="WEX80699.1"/>
    <property type="molecule type" value="Genomic_DNA"/>
</dbReference>
<dbReference type="PANTHER" id="PTHR46847">
    <property type="entry name" value="D-ALLOSE-BINDING PERIPLASMIC PROTEIN-RELATED"/>
    <property type="match status" value="1"/>
</dbReference>
<evidence type="ECO:0000256" key="3">
    <source>
        <dbReference type="ARBA" id="ARBA00022729"/>
    </source>
</evidence>
<dbReference type="RefSeq" id="WP_280731418.1">
    <property type="nucleotide sequence ID" value="NZ_CP120367.1"/>
</dbReference>
<accession>A0ABY8CPW4</accession>
<evidence type="ECO:0000313" key="5">
    <source>
        <dbReference type="EMBL" id="WEX80699.1"/>
    </source>
</evidence>
<gene>
    <name evidence="5" type="ORF">PYH38_002178</name>
</gene>
<dbReference type="InterPro" id="IPR006311">
    <property type="entry name" value="TAT_signal"/>
</dbReference>
<dbReference type="InterPro" id="IPR028082">
    <property type="entry name" value="Peripla_BP_I"/>
</dbReference>
<keyword evidence="3" id="KW-0732">Signal</keyword>
<protein>
    <submittedName>
        <fullName evidence="5">Substrate-binding domain-containing protein</fullName>
    </submittedName>
</protein>
<dbReference type="Gene3D" id="3.40.50.2300">
    <property type="match status" value="2"/>
</dbReference>
<dbReference type="PROSITE" id="PS51318">
    <property type="entry name" value="TAT"/>
    <property type="match status" value="1"/>
</dbReference>
<keyword evidence="6" id="KW-1185">Reference proteome</keyword>
<name>A0ABY8CPW4_9HYPH</name>
<dbReference type="InterPro" id="IPR025997">
    <property type="entry name" value="SBP_2_dom"/>
</dbReference>
<sequence>MTTLDMDRRDLLKFGGLGLAGLSLLPGFSAEAFAQGAGMEYVFLSCVTQVPFWVDHRKALEDCAKLLGVKTAFTGPLDFDTAAQARQLDELIAKKPAGLLIFPADAAALTPGIDRAVEAGIPVAMIIGDAPGSKRQIYLGISNLAAGKVGGKMLADAIGGKGKVLLGSFPAPSVLERVEGYKTYFKENAPGIEVVDVVNDKADPSYAPTAYSQALLAHPDVIGVGGTDGDSGKGAAIAVTEAGLQGKVKIVAMDRNDDMLPYIEDGTIVGSVVQKSYVEAFLGVYLLHWLNTGAMKVVPDHKAAGINPLPEKVETGVMQLTKANVAQFKH</sequence>
<comment type="similarity">
    <text evidence="2">Belongs to the bacterial solute-binding protein 2 family.</text>
</comment>
<dbReference type="SUPFAM" id="SSF53822">
    <property type="entry name" value="Periplasmic binding protein-like I"/>
    <property type="match status" value="1"/>
</dbReference>
<feature type="domain" description="Periplasmic binding protein" evidence="4">
    <location>
        <begin position="43"/>
        <end position="288"/>
    </location>
</feature>
<proteinExistence type="inferred from homology"/>
<evidence type="ECO:0000313" key="6">
    <source>
        <dbReference type="Proteomes" id="UP001235547"/>
    </source>
</evidence>
<dbReference type="Pfam" id="PF13407">
    <property type="entry name" value="Peripla_BP_4"/>
    <property type="match status" value="1"/>
</dbReference>
<dbReference type="PANTHER" id="PTHR46847:SF1">
    <property type="entry name" value="D-ALLOSE-BINDING PERIPLASMIC PROTEIN-RELATED"/>
    <property type="match status" value="1"/>
</dbReference>
<evidence type="ECO:0000256" key="1">
    <source>
        <dbReference type="ARBA" id="ARBA00004196"/>
    </source>
</evidence>
<evidence type="ECO:0000259" key="4">
    <source>
        <dbReference type="Pfam" id="PF13407"/>
    </source>
</evidence>
<dbReference type="Proteomes" id="UP001235547">
    <property type="component" value="Chromosome 2"/>
</dbReference>
<comment type="subcellular location">
    <subcellularLocation>
        <location evidence="1">Cell envelope</location>
    </subcellularLocation>
</comment>
<organism evidence="5 6">
    <name type="scientific">Sinorhizobium numidicum</name>
    <dbReference type="NCBI Taxonomy" id="680248"/>
    <lineage>
        <taxon>Bacteria</taxon>
        <taxon>Pseudomonadati</taxon>
        <taxon>Pseudomonadota</taxon>
        <taxon>Alphaproteobacteria</taxon>
        <taxon>Hyphomicrobiales</taxon>
        <taxon>Rhizobiaceae</taxon>
        <taxon>Sinorhizobium/Ensifer group</taxon>
        <taxon>Sinorhizobium</taxon>
    </lineage>
</organism>